<gene>
    <name evidence="10" type="ORF">DI586_02960</name>
</gene>
<keyword evidence="5" id="KW-0328">Glycosyltransferase</keyword>
<dbReference type="InterPro" id="IPR017853">
    <property type="entry name" value="GH"/>
</dbReference>
<dbReference type="Proteomes" id="UP000249739">
    <property type="component" value="Unassembled WGS sequence"/>
</dbReference>
<organism evidence="10 11">
    <name type="scientific">Micavibrio aeruginosavorus</name>
    <dbReference type="NCBI Taxonomy" id="349221"/>
    <lineage>
        <taxon>Bacteria</taxon>
        <taxon>Pseudomonadati</taxon>
        <taxon>Bdellovibrionota</taxon>
        <taxon>Bdellovibrionia</taxon>
        <taxon>Bdellovibrionales</taxon>
        <taxon>Pseudobdellovibrionaceae</taxon>
        <taxon>Micavibrio</taxon>
    </lineage>
</organism>
<reference evidence="10 11" key="1">
    <citation type="submission" date="2017-08" db="EMBL/GenBank/DDBJ databases">
        <title>Infants hospitalized years apart are colonized by the same room-sourced microbial strains.</title>
        <authorList>
            <person name="Brooks B."/>
            <person name="Olm M.R."/>
            <person name="Firek B.A."/>
            <person name="Baker R."/>
            <person name="Thomas B.C."/>
            <person name="Morowitz M.J."/>
            <person name="Banfield J.F."/>
        </authorList>
    </citation>
    <scope>NUCLEOTIDE SEQUENCE [LARGE SCALE GENOMIC DNA]</scope>
    <source>
        <strain evidence="10">S2_006_000_R2_64</strain>
    </source>
</reference>
<dbReference type="GO" id="GO:0005975">
    <property type="term" value="P:carbohydrate metabolic process"/>
    <property type="evidence" value="ECO:0007669"/>
    <property type="project" value="InterPro"/>
</dbReference>
<evidence type="ECO:0000256" key="1">
    <source>
        <dbReference type="ARBA" id="ARBA00000439"/>
    </source>
</evidence>
<keyword evidence="7" id="KW-0119">Carbohydrate metabolism</keyword>
<dbReference type="EMBL" id="QFOT01000019">
    <property type="protein sequence ID" value="PZP56638.1"/>
    <property type="molecule type" value="Genomic_DNA"/>
</dbReference>
<comment type="similarity">
    <text evidence="2">Belongs to the disproportionating enzyme family.</text>
</comment>
<dbReference type="InterPro" id="IPR003385">
    <property type="entry name" value="Glyco_hydro_77"/>
</dbReference>
<evidence type="ECO:0000256" key="4">
    <source>
        <dbReference type="ARBA" id="ARBA00020295"/>
    </source>
</evidence>
<dbReference type="PANTHER" id="PTHR32438:SF5">
    <property type="entry name" value="4-ALPHA-GLUCANOTRANSFERASE DPE1, CHLOROPLASTIC_AMYLOPLASTIC"/>
    <property type="match status" value="1"/>
</dbReference>
<dbReference type="Pfam" id="PF02446">
    <property type="entry name" value="Glyco_hydro_77"/>
    <property type="match status" value="1"/>
</dbReference>
<evidence type="ECO:0000313" key="11">
    <source>
        <dbReference type="Proteomes" id="UP000249739"/>
    </source>
</evidence>
<dbReference type="SUPFAM" id="SSF51445">
    <property type="entry name" value="(Trans)glycosidases"/>
    <property type="match status" value="1"/>
</dbReference>
<comment type="catalytic activity">
    <reaction evidence="1">
        <text>Transfers a segment of a (1-&gt;4)-alpha-D-glucan to a new position in an acceptor, which may be glucose or a (1-&gt;4)-alpha-D-glucan.</text>
        <dbReference type="EC" id="2.4.1.25"/>
    </reaction>
</comment>
<dbReference type="GO" id="GO:0004134">
    <property type="term" value="F:4-alpha-glucanotransferase activity"/>
    <property type="evidence" value="ECO:0007669"/>
    <property type="project" value="UniProtKB-EC"/>
</dbReference>
<evidence type="ECO:0000256" key="3">
    <source>
        <dbReference type="ARBA" id="ARBA00012560"/>
    </source>
</evidence>
<dbReference type="EC" id="2.4.1.25" evidence="3"/>
<protein>
    <recommendedName>
        <fullName evidence="4">4-alpha-glucanotransferase</fullName>
        <ecNumber evidence="3">2.4.1.25</ecNumber>
    </recommendedName>
    <alternativeName>
        <fullName evidence="8">Amylomaltase</fullName>
    </alternativeName>
    <alternativeName>
        <fullName evidence="9">Disproportionating enzyme</fullName>
    </alternativeName>
</protein>
<dbReference type="AlphaFoldDB" id="A0A2W5FNS9"/>
<evidence type="ECO:0000256" key="7">
    <source>
        <dbReference type="ARBA" id="ARBA00023277"/>
    </source>
</evidence>
<accession>A0A2W5FNS9</accession>
<evidence type="ECO:0000256" key="5">
    <source>
        <dbReference type="ARBA" id="ARBA00022676"/>
    </source>
</evidence>
<proteinExistence type="inferred from homology"/>
<evidence type="ECO:0000256" key="8">
    <source>
        <dbReference type="ARBA" id="ARBA00031423"/>
    </source>
</evidence>
<evidence type="ECO:0000256" key="9">
    <source>
        <dbReference type="ARBA" id="ARBA00031501"/>
    </source>
</evidence>
<keyword evidence="6" id="KW-0808">Transferase</keyword>
<sequence>MLPHSLRQAARACGIALSYEGPDKTQIQPNEETVKLLIKELTGQEFGEGVINERRKNLIQDKLPKIIVCWDGYFPVSWISSETFDQTVEGELINENDSCIPVIFTVEDRITRTFEDKKYYRIKISTSQKIDFGYYDFELGGKSCLVISAPQKIEVQAKSWGIFAPVYALRSSAHQGVGGYKELLDVSKFIYGHGGTFVGTLPLLPVDHEGQDANHSPYSPLTRLFWNEIFLDVNNLPESTEKSAFLHPDNSDYVDYKTAYSFKKTVLEKAAHAFFEKNPEGTPEYKAYLSQKPYIQEYTTYRSQGNEDLKKFHLYAQYACHIQLKRLQQNGYAELYLDYPVGVDVNGFDAQQFAHLFLDGFSVGAPPDPLGIHGQNWGFKALKPDAIIKDRFSYFRATLQHYFSYAKMLRIDHVMALYRLYCIPENKPASKGAYIYYPFNALLAVTCLEAYRHQAVLIGENLGTVPEAVNDAMKNHGILRMWLLQFSMKEKPDDSFESIEKDVMAGINTHDMFPLFAYINGIDIKKLAEHGIISEEDKSRISKEREIIIPNWKKYDLNSILEKMAQSPAQHVIINMEDLWGEILPQNIPGTTNEYRNWSKKLSLPFEAWEANENIKQAFKILNKHRK</sequence>
<evidence type="ECO:0000256" key="6">
    <source>
        <dbReference type="ARBA" id="ARBA00022679"/>
    </source>
</evidence>
<name>A0A2W5FNS9_9BACT</name>
<comment type="caution">
    <text evidence="10">The sequence shown here is derived from an EMBL/GenBank/DDBJ whole genome shotgun (WGS) entry which is preliminary data.</text>
</comment>
<evidence type="ECO:0000256" key="2">
    <source>
        <dbReference type="ARBA" id="ARBA00005684"/>
    </source>
</evidence>
<dbReference type="Gene3D" id="3.20.20.80">
    <property type="entry name" value="Glycosidases"/>
    <property type="match status" value="2"/>
</dbReference>
<evidence type="ECO:0000313" key="10">
    <source>
        <dbReference type="EMBL" id="PZP56638.1"/>
    </source>
</evidence>
<dbReference type="PANTHER" id="PTHR32438">
    <property type="entry name" value="4-ALPHA-GLUCANOTRANSFERASE DPE1, CHLOROPLASTIC/AMYLOPLASTIC"/>
    <property type="match status" value="1"/>
</dbReference>